<dbReference type="EMBL" id="HBGB01012844">
    <property type="protein sequence ID" value="CAD9052341.1"/>
    <property type="molecule type" value="Transcribed_RNA"/>
</dbReference>
<gene>
    <name evidence="1" type="ORF">VBRA1451_LOCUS7403</name>
</gene>
<protein>
    <submittedName>
        <fullName evidence="1">Uncharacterized protein</fullName>
    </submittedName>
</protein>
<organism evidence="1">
    <name type="scientific">Vitrella brassicaformis</name>
    <dbReference type="NCBI Taxonomy" id="1169539"/>
    <lineage>
        <taxon>Eukaryota</taxon>
        <taxon>Sar</taxon>
        <taxon>Alveolata</taxon>
        <taxon>Colpodellida</taxon>
        <taxon>Vitrellaceae</taxon>
        <taxon>Vitrella</taxon>
    </lineage>
</organism>
<dbReference type="AlphaFoldDB" id="A0A7S1P0W8"/>
<accession>A0A7S1P0W8</accession>
<evidence type="ECO:0000313" key="1">
    <source>
        <dbReference type="EMBL" id="CAD9052341.1"/>
    </source>
</evidence>
<name>A0A7S1P0W8_9ALVE</name>
<sequence>MEPLDCILEDNVRVKPNTVRDVRKQLPEVKSQIVEVQGGGATLCNADGALMYLREVHVNIHGMNPDSCEFVGSNVRALYDVFQEGSRALWYENVEMQPVRIL</sequence>
<reference evidence="1" key="1">
    <citation type="submission" date="2021-01" db="EMBL/GenBank/DDBJ databases">
        <authorList>
            <person name="Corre E."/>
            <person name="Pelletier E."/>
            <person name="Niang G."/>
            <person name="Scheremetjew M."/>
            <person name="Finn R."/>
            <person name="Kale V."/>
            <person name="Holt S."/>
            <person name="Cochrane G."/>
            <person name="Meng A."/>
            <person name="Brown T."/>
            <person name="Cohen L."/>
        </authorList>
    </citation>
    <scope>NUCLEOTIDE SEQUENCE</scope>
    <source>
        <strain evidence="1">CCMP3346</strain>
    </source>
</reference>
<proteinExistence type="predicted"/>